<feature type="region of interest" description="Disordered" evidence="2">
    <location>
        <begin position="175"/>
        <end position="198"/>
    </location>
</feature>
<evidence type="ECO:0000313" key="5">
    <source>
        <dbReference type="Proteomes" id="UP000655366"/>
    </source>
</evidence>
<protein>
    <submittedName>
        <fullName evidence="4">Septum formation initiator family protein</fullName>
    </submittedName>
</protein>
<sequence>MSTRRPKVPRAANAGADRAAEPDTGAPGPHYRPAGSPAGSPASSNSAVGGPAGKPKVRTGQRPAAAAKVVYRHSPEAPTKGPKPVPARAFSGRLLALAVVLLTITVLLAPSIHTYLQQRAQISALEQDISGKQQQQTDLKNEAARWSDPAYIKQQARDRVNMLMPGETGYWVYGADGSGPTSAETGSSPAPSGAGETLPWVDGLIKSIKRSAAE</sequence>
<evidence type="ECO:0000256" key="1">
    <source>
        <dbReference type="SAM" id="Coils"/>
    </source>
</evidence>
<dbReference type="AlphaFoldDB" id="A0A931GAI9"/>
<evidence type="ECO:0000313" key="4">
    <source>
        <dbReference type="EMBL" id="MBG0739782.1"/>
    </source>
</evidence>
<keyword evidence="3" id="KW-1133">Transmembrane helix</keyword>
<comment type="caution">
    <text evidence="4">The sequence shown here is derived from an EMBL/GenBank/DDBJ whole genome shotgun (WGS) entry which is preliminary data.</text>
</comment>
<feature type="transmembrane region" description="Helical" evidence="3">
    <location>
        <begin position="94"/>
        <end position="116"/>
    </location>
</feature>
<dbReference type="InterPro" id="IPR007060">
    <property type="entry name" value="FtsL/DivIC"/>
</dbReference>
<reference evidence="4 5" key="1">
    <citation type="submission" date="2020-11" db="EMBL/GenBank/DDBJ databases">
        <title>Arthrobacter antarcticus sp. nov., isolated from Antarctic Soil.</title>
        <authorList>
            <person name="Li J."/>
        </authorList>
    </citation>
    <scope>NUCLEOTIDE SEQUENCE [LARGE SCALE GENOMIC DNA]</scope>
    <source>
        <strain evidence="4 5">Z1-20</strain>
    </source>
</reference>
<keyword evidence="5" id="KW-1185">Reference proteome</keyword>
<name>A0A931GAI9_9MICC</name>
<gene>
    <name evidence="4" type="ORF">IV500_10330</name>
</gene>
<keyword evidence="3" id="KW-0812">Transmembrane</keyword>
<dbReference type="RefSeq" id="WP_196396713.1">
    <property type="nucleotide sequence ID" value="NZ_JADNYM010000011.1"/>
</dbReference>
<dbReference type="Proteomes" id="UP000655366">
    <property type="component" value="Unassembled WGS sequence"/>
</dbReference>
<dbReference type="Pfam" id="PF04977">
    <property type="entry name" value="DivIC"/>
    <property type="match status" value="1"/>
</dbReference>
<organism evidence="4 5">
    <name type="scientific">Arthrobacter terrae</name>
    <dbReference type="NCBI Taxonomy" id="2935737"/>
    <lineage>
        <taxon>Bacteria</taxon>
        <taxon>Bacillati</taxon>
        <taxon>Actinomycetota</taxon>
        <taxon>Actinomycetes</taxon>
        <taxon>Micrococcales</taxon>
        <taxon>Micrococcaceae</taxon>
        <taxon>Arthrobacter</taxon>
    </lineage>
</organism>
<feature type="region of interest" description="Disordered" evidence="2">
    <location>
        <begin position="1"/>
        <end position="85"/>
    </location>
</feature>
<evidence type="ECO:0000256" key="3">
    <source>
        <dbReference type="SAM" id="Phobius"/>
    </source>
</evidence>
<dbReference type="EMBL" id="JADNYM010000011">
    <property type="protein sequence ID" value="MBG0739782.1"/>
    <property type="molecule type" value="Genomic_DNA"/>
</dbReference>
<keyword evidence="1" id="KW-0175">Coiled coil</keyword>
<feature type="compositionally biased region" description="Polar residues" evidence="2">
    <location>
        <begin position="179"/>
        <end position="190"/>
    </location>
</feature>
<keyword evidence="3" id="KW-0472">Membrane</keyword>
<feature type="coiled-coil region" evidence="1">
    <location>
        <begin position="115"/>
        <end position="142"/>
    </location>
</feature>
<accession>A0A931GAI9</accession>
<feature type="compositionally biased region" description="Low complexity" evidence="2">
    <location>
        <begin position="33"/>
        <end position="49"/>
    </location>
</feature>
<proteinExistence type="predicted"/>
<evidence type="ECO:0000256" key="2">
    <source>
        <dbReference type="SAM" id="MobiDB-lite"/>
    </source>
</evidence>